<keyword evidence="2" id="KW-1185">Reference proteome</keyword>
<organism evidence="1 2">
    <name type="scientific">Pararhizobium capsulatum DSM 1112</name>
    <dbReference type="NCBI Taxonomy" id="1121113"/>
    <lineage>
        <taxon>Bacteria</taxon>
        <taxon>Pseudomonadati</taxon>
        <taxon>Pseudomonadota</taxon>
        <taxon>Alphaproteobacteria</taxon>
        <taxon>Hyphomicrobiales</taxon>
        <taxon>Rhizobiaceae</taxon>
        <taxon>Rhizobium/Agrobacterium group</taxon>
        <taxon>Pararhizobium</taxon>
    </lineage>
</organism>
<proteinExistence type="predicted"/>
<gene>
    <name evidence="1" type="ORF">QO002_005666</name>
</gene>
<evidence type="ECO:0000313" key="2">
    <source>
        <dbReference type="Proteomes" id="UP001230207"/>
    </source>
</evidence>
<dbReference type="EMBL" id="JAUSVF010000003">
    <property type="protein sequence ID" value="MDQ0323460.1"/>
    <property type="molecule type" value="Genomic_DNA"/>
</dbReference>
<dbReference type="Proteomes" id="UP001230207">
    <property type="component" value="Unassembled WGS sequence"/>
</dbReference>
<protein>
    <submittedName>
        <fullName evidence="1">Uncharacterized protein</fullName>
    </submittedName>
</protein>
<evidence type="ECO:0000313" key="1">
    <source>
        <dbReference type="EMBL" id="MDQ0323460.1"/>
    </source>
</evidence>
<comment type="caution">
    <text evidence="1">The sequence shown here is derived from an EMBL/GenBank/DDBJ whole genome shotgun (WGS) entry which is preliminary data.</text>
</comment>
<accession>A0ABU0BYW8</accession>
<reference evidence="1 2" key="1">
    <citation type="submission" date="2023-07" db="EMBL/GenBank/DDBJ databases">
        <title>Genomic Encyclopedia of Type Strains, Phase IV (KMG-IV): sequencing the most valuable type-strain genomes for metagenomic binning, comparative biology and taxonomic classification.</title>
        <authorList>
            <person name="Goeker M."/>
        </authorList>
    </citation>
    <scope>NUCLEOTIDE SEQUENCE [LARGE SCALE GENOMIC DNA]</scope>
    <source>
        <strain evidence="1 2">DSM 1112</strain>
    </source>
</reference>
<sequence length="30" mass="3456">MTVCLDNWHDRLSDSSVDGARFRMVPRGAY</sequence>
<name>A0ABU0BYW8_9HYPH</name>